<comment type="subunit">
    <text evidence="9">Forms a complex with SecF. Part of the essential Sec protein translocation apparatus which comprises SecA, SecYEG and auxiliary proteins SecDF. Other proteins may also be involved.</text>
</comment>
<feature type="transmembrane region" description="Helical" evidence="9">
    <location>
        <begin position="402"/>
        <end position="425"/>
    </location>
</feature>
<feature type="domain" description="Protein translocase subunit SecDF P1" evidence="12">
    <location>
        <begin position="77"/>
        <end position="132"/>
    </location>
</feature>
<evidence type="ECO:0000256" key="7">
    <source>
        <dbReference type="ARBA" id="ARBA00023010"/>
    </source>
</evidence>
<organism evidence="14 15">
    <name type="scientific">Agromyces terreus</name>
    <dbReference type="NCBI Taxonomy" id="424795"/>
    <lineage>
        <taxon>Bacteria</taxon>
        <taxon>Bacillati</taxon>
        <taxon>Actinomycetota</taxon>
        <taxon>Actinomycetes</taxon>
        <taxon>Micrococcales</taxon>
        <taxon>Microbacteriaceae</taxon>
        <taxon>Agromyces</taxon>
    </lineage>
</organism>
<dbReference type="InterPro" id="IPR022813">
    <property type="entry name" value="SecD/SecF_arch_bac"/>
</dbReference>
<dbReference type="Gene3D" id="3.30.1360.200">
    <property type="match status" value="1"/>
</dbReference>
<gene>
    <name evidence="9" type="primary">secD</name>
    <name evidence="14" type="ORF">BJ978_002782</name>
</gene>
<feature type="transmembrane region" description="Helical" evidence="9">
    <location>
        <begin position="347"/>
        <end position="367"/>
    </location>
</feature>
<dbReference type="InterPro" id="IPR005791">
    <property type="entry name" value="SecD"/>
</dbReference>
<evidence type="ECO:0000259" key="11">
    <source>
        <dbReference type="Pfam" id="PF02355"/>
    </source>
</evidence>
<evidence type="ECO:0000256" key="2">
    <source>
        <dbReference type="ARBA" id="ARBA00022448"/>
    </source>
</evidence>
<dbReference type="Pfam" id="PF02355">
    <property type="entry name" value="SecD_SecF_C"/>
    <property type="match status" value="1"/>
</dbReference>
<keyword evidence="6 9" id="KW-1133">Transmembrane helix</keyword>
<dbReference type="NCBIfam" id="TIGR01129">
    <property type="entry name" value="secD"/>
    <property type="match status" value="1"/>
</dbReference>
<evidence type="ECO:0000313" key="15">
    <source>
        <dbReference type="Proteomes" id="UP001139722"/>
    </source>
</evidence>
<dbReference type="PANTHER" id="PTHR30081:SF1">
    <property type="entry name" value="PROTEIN TRANSLOCASE SUBUNIT SECD"/>
    <property type="match status" value="1"/>
</dbReference>
<feature type="domain" description="Protein export membrane protein SecD/SecF C-terminal" evidence="11">
    <location>
        <begin position="329"/>
        <end position="505"/>
    </location>
</feature>
<feature type="transmembrane region" description="Helical" evidence="9">
    <location>
        <begin position="478"/>
        <end position="501"/>
    </location>
</feature>
<dbReference type="InterPro" id="IPR048634">
    <property type="entry name" value="SecD_SecF_C"/>
</dbReference>
<dbReference type="AlphaFoldDB" id="A0A9X2H2L7"/>
<evidence type="ECO:0000256" key="4">
    <source>
        <dbReference type="ARBA" id="ARBA00022692"/>
    </source>
</evidence>
<evidence type="ECO:0000256" key="3">
    <source>
        <dbReference type="ARBA" id="ARBA00022475"/>
    </source>
</evidence>
<dbReference type="SUPFAM" id="SSF82866">
    <property type="entry name" value="Multidrug efflux transporter AcrB transmembrane domain"/>
    <property type="match status" value="1"/>
</dbReference>
<feature type="compositionally biased region" description="Basic and acidic residues" evidence="10">
    <location>
        <begin position="551"/>
        <end position="563"/>
    </location>
</feature>
<dbReference type="PANTHER" id="PTHR30081">
    <property type="entry name" value="PROTEIN-EXPORT MEMBRANE PROTEIN SEC"/>
    <property type="match status" value="1"/>
</dbReference>
<evidence type="ECO:0000256" key="6">
    <source>
        <dbReference type="ARBA" id="ARBA00022989"/>
    </source>
</evidence>
<feature type="compositionally biased region" description="Polar residues" evidence="10">
    <location>
        <begin position="138"/>
        <end position="149"/>
    </location>
</feature>
<feature type="transmembrane region" description="Helical" evidence="9">
    <location>
        <begin position="374"/>
        <end position="396"/>
    </location>
</feature>
<evidence type="ECO:0000256" key="9">
    <source>
        <dbReference type="HAMAP-Rule" id="MF_01463"/>
    </source>
</evidence>
<evidence type="ECO:0000256" key="1">
    <source>
        <dbReference type="ARBA" id="ARBA00004651"/>
    </source>
</evidence>
<feature type="region of interest" description="Disordered" evidence="10">
    <location>
        <begin position="542"/>
        <end position="577"/>
    </location>
</feature>
<keyword evidence="15" id="KW-1185">Reference proteome</keyword>
<keyword evidence="8 9" id="KW-0472">Membrane</keyword>
<keyword evidence="3 9" id="KW-1003">Cell membrane</keyword>
<evidence type="ECO:0000259" key="13">
    <source>
        <dbReference type="Pfam" id="PF22599"/>
    </source>
</evidence>
<feature type="transmembrane region" description="Helical" evidence="9">
    <location>
        <begin position="21"/>
        <end position="41"/>
    </location>
</feature>
<evidence type="ECO:0000259" key="12">
    <source>
        <dbReference type="Pfam" id="PF21760"/>
    </source>
</evidence>
<dbReference type="GO" id="GO:0065002">
    <property type="term" value="P:intracellular protein transmembrane transport"/>
    <property type="evidence" value="ECO:0007669"/>
    <property type="project" value="UniProtKB-UniRule"/>
</dbReference>
<dbReference type="Pfam" id="PF22599">
    <property type="entry name" value="SecDF_P1_head"/>
    <property type="match status" value="1"/>
</dbReference>
<dbReference type="GO" id="GO:0015450">
    <property type="term" value="F:protein-transporting ATPase activity"/>
    <property type="evidence" value="ECO:0007669"/>
    <property type="project" value="InterPro"/>
</dbReference>
<dbReference type="EMBL" id="JAMZDY010000001">
    <property type="protein sequence ID" value="MCP2372106.1"/>
    <property type="molecule type" value="Genomic_DNA"/>
</dbReference>
<evidence type="ECO:0000313" key="14">
    <source>
        <dbReference type="EMBL" id="MCP2372106.1"/>
    </source>
</evidence>
<feature type="transmembrane region" description="Helical" evidence="9">
    <location>
        <begin position="454"/>
        <end position="472"/>
    </location>
</feature>
<comment type="caution">
    <text evidence="14">The sequence shown here is derived from an EMBL/GenBank/DDBJ whole genome shotgun (WGS) entry which is preliminary data.</text>
</comment>
<dbReference type="GO" id="GO:0006605">
    <property type="term" value="P:protein targeting"/>
    <property type="evidence" value="ECO:0007669"/>
    <property type="project" value="UniProtKB-UniRule"/>
</dbReference>
<dbReference type="Pfam" id="PF21760">
    <property type="entry name" value="SecD_1st"/>
    <property type="match status" value="1"/>
</dbReference>
<comment type="similarity">
    <text evidence="9">Belongs to the SecD/SecF family. SecD subfamily.</text>
</comment>
<keyword evidence="5 9" id="KW-0653">Protein transport</keyword>
<name>A0A9X2H2L7_9MICO</name>
<dbReference type="GO" id="GO:0043952">
    <property type="term" value="P:protein transport by the Sec complex"/>
    <property type="evidence" value="ECO:0007669"/>
    <property type="project" value="UniProtKB-UniRule"/>
</dbReference>
<keyword evidence="7 9" id="KW-0811">Translocation</keyword>
<keyword evidence="4 9" id="KW-0812">Transmembrane</keyword>
<feature type="domain" description="SecDF P1 head subdomain" evidence="13">
    <location>
        <begin position="214"/>
        <end position="327"/>
    </location>
</feature>
<protein>
    <recommendedName>
        <fullName evidence="9">Protein translocase subunit SecD</fullName>
    </recommendedName>
</protein>
<reference evidence="14" key="1">
    <citation type="submission" date="2022-06" db="EMBL/GenBank/DDBJ databases">
        <title>Sequencing the genomes of 1000 actinobacteria strains.</title>
        <authorList>
            <person name="Klenk H.-P."/>
        </authorList>
    </citation>
    <scope>NUCLEOTIDE SEQUENCE</scope>
    <source>
        <strain evidence="14">DSM 22016</strain>
    </source>
</reference>
<accession>A0A9X2H2L7</accession>
<evidence type="ECO:0000256" key="5">
    <source>
        <dbReference type="ARBA" id="ARBA00022927"/>
    </source>
</evidence>
<dbReference type="Gene3D" id="3.30.70.3220">
    <property type="match status" value="1"/>
</dbReference>
<dbReference type="RefSeq" id="WP_232057459.1">
    <property type="nucleotide sequence ID" value="NZ_BAAANU010000004.1"/>
</dbReference>
<proteinExistence type="inferred from homology"/>
<dbReference type="InterPro" id="IPR054384">
    <property type="entry name" value="SecDF_P1_head"/>
</dbReference>
<dbReference type="InterPro" id="IPR055344">
    <property type="entry name" value="SecD_SecF_C_bact"/>
</dbReference>
<dbReference type="InterPro" id="IPR001036">
    <property type="entry name" value="Acrflvin-R"/>
</dbReference>
<dbReference type="InterPro" id="IPR048631">
    <property type="entry name" value="SecD_1st"/>
</dbReference>
<keyword evidence="2 9" id="KW-0813">Transport</keyword>
<dbReference type="Proteomes" id="UP001139722">
    <property type="component" value="Unassembled WGS sequence"/>
</dbReference>
<comment type="function">
    <text evidence="9">Part of the Sec protein translocase complex. Interacts with the SecYEG preprotein conducting channel. SecDF uses the proton motive force (PMF) to complete protein translocation after the ATP-dependent function of SecA.</text>
</comment>
<evidence type="ECO:0000256" key="10">
    <source>
        <dbReference type="SAM" id="MobiDB-lite"/>
    </source>
</evidence>
<dbReference type="PRINTS" id="PR00702">
    <property type="entry name" value="ACRIFLAVINRP"/>
</dbReference>
<sequence>MAAPSKRSSRPTSVRKAWRSLTWLGVIIVGLFAINAAGVIWGGGSWTPKLALDLEGGTQIILEPQLESGQTATQEQLDQAVSIIRQRVDASGVAEPEINTEGTNVVVRIPGELDDQTRARIEQSSKLELRAVLLSDAAATSSVSPSDDPTATEPAEELSSTPTAEPTDGSDPSWITPALQDEYDTFDCSTLNDAATNVAPADEPLVTCDRTGTVKYLLGPVEASGENIVDATNGTVTTSTGASTGTWAVNIQFDDEGTKDFASVSTRLYGMSGQTPRDQFAFVLDGQVLTAPSMNGAITDGRPQITGDFTQESSKALADQLKFGALPLSFSVQSSETISPTLGTSQLQAGLLAGLIGLVLVVIYTIFQYRALASVTIASLVIAGIITYLMITILSWREGYRLSLAGIAGLIVAIGFTADSFIVYFERVRDELRDGRPLVGAVEAGWKRAFRTVLASKGVNLLAAVVLFVLAVGSVKGFAYTLGLTTIIDVLVVILFTHPMLQLLAQTRFFSSGNPWSGLDPTALGAVYRGRAEFRKPVAVPAGKVASSSKEAQRRQTIAERKANAGVGTGSSEGKES</sequence>
<evidence type="ECO:0000256" key="8">
    <source>
        <dbReference type="ARBA" id="ARBA00023136"/>
    </source>
</evidence>
<dbReference type="GO" id="GO:0005886">
    <property type="term" value="C:plasma membrane"/>
    <property type="evidence" value="ECO:0007669"/>
    <property type="project" value="UniProtKB-SubCell"/>
</dbReference>
<dbReference type="HAMAP" id="MF_01463_B">
    <property type="entry name" value="SecD_B"/>
    <property type="match status" value="1"/>
</dbReference>
<feature type="region of interest" description="Disordered" evidence="10">
    <location>
        <begin position="138"/>
        <end position="176"/>
    </location>
</feature>
<dbReference type="NCBIfam" id="TIGR00916">
    <property type="entry name" value="2A0604s01"/>
    <property type="match status" value="1"/>
</dbReference>
<comment type="subcellular location">
    <subcellularLocation>
        <location evidence="1 9">Cell membrane</location>
        <topology evidence="1 9">Multi-pass membrane protein</topology>
    </subcellularLocation>
</comment>